<sequence length="58" mass="6401">MKKEVVIKITLTDDNITLDGQNLPELTENDIIDSIKVLVTLAKTMNLIWEGDSTDGNA</sequence>
<organism evidence="1">
    <name type="scientific">virus sp. ctxAI8</name>
    <dbReference type="NCBI Taxonomy" id="2825829"/>
    <lineage>
        <taxon>Viruses</taxon>
    </lineage>
</organism>
<protein>
    <submittedName>
        <fullName evidence="1">Uncharacterized protein</fullName>
    </submittedName>
</protein>
<name>A0A8S5RLU3_9VIRU</name>
<accession>A0A8S5RLU3</accession>
<reference evidence="1" key="1">
    <citation type="journal article" date="2021" name="Proc. Natl. Acad. Sci. U.S.A.">
        <title>A Catalog of Tens of Thousands of Viruses from Human Metagenomes Reveals Hidden Associations with Chronic Diseases.</title>
        <authorList>
            <person name="Tisza M.J."/>
            <person name="Buck C.B."/>
        </authorList>
    </citation>
    <scope>NUCLEOTIDE SEQUENCE</scope>
    <source>
        <strain evidence="1">CtxAI8</strain>
    </source>
</reference>
<proteinExistence type="predicted"/>
<dbReference type="EMBL" id="BK059117">
    <property type="protein sequence ID" value="DAE32139.1"/>
    <property type="molecule type" value="Genomic_DNA"/>
</dbReference>
<evidence type="ECO:0000313" key="1">
    <source>
        <dbReference type="EMBL" id="DAE32139.1"/>
    </source>
</evidence>